<feature type="region of interest" description="Disordered" evidence="1">
    <location>
        <begin position="67"/>
        <end position="112"/>
    </location>
</feature>
<reference evidence="2" key="1">
    <citation type="journal article" date="2020" name="Nature">
        <title>Giant virus diversity and host interactions through global metagenomics.</title>
        <authorList>
            <person name="Schulz F."/>
            <person name="Roux S."/>
            <person name="Paez-Espino D."/>
            <person name="Jungbluth S."/>
            <person name="Walsh D.A."/>
            <person name="Denef V.J."/>
            <person name="McMahon K.D."/>
            <person name="Konstantinidis K.T."/>
            <person name="Eloe-Fadrosh E.A."/>
            <person name="Kyrpides N.C."/>
            <person name="Woyke T."/>
        </authorList>
    </citation>
    <scope>NUCLEOTIDE SEQUENCE</scope>
    <source>
        <strain evidence="2">GVMAG-S-1101169-75</strain>
    </source>
</reference>
<accession>A0A6C0K0Q0</accession>
<protein>
    <submittedName>
        <fullName evidence="2">Uncharacterized protein</fullName>
    </submittedName>
</protein>
<feature type="compositionally biased region" description="Pro residues" evidence="1">
    <location>
        <begin position="81"/>
        <end position="95"/>
    </location>
</feature>
<dbReference type="AlphaFoldDB" id="A0A6C0K0Q0"/>
<proteinExistence type="predicted"/>
<organism evidence="2">
    <name type="scientific">viral metagenome</name>
    <dbReference type="NCBI Taxonomy" id="1070528"/>
    <lineage>
        <taxon>unclassified sequences</taxon>
        <taxon>metagenomes</taxon>
        <taxon>organismal metagenomes</taxon>
    </lineage>
</organism>
<name>A0A6C0K0Q0_9ZZZZ</name>
<evidence type="ECO:0000256" key="1">
    <source>
        <dbReference type="SAM" id="MobiDB-lite"/>
    </source>
</evidence>
<evidence type="ECO:0000313" key="2">
    <source>
        <dbReference type="EMBL" id="QHU11625.1"/>
    </source>
</evidence>
<dbReference type="EMBL" id="MN740787">
    <property type="protein sequence ID" value="QHU11625.1"/>
    <property type="molecule type" value="Genomic_DNA"/>
</dbReference>
<sequence length="112" mass="12575">MHPIPSYYRKHEERIAYALLPLPLNVCEDCGGGTWKPVSQGMEKYLIFCRCKEEEDINSDIAVVDDLSSLDDDDDNIESTIPPPPPSSPSSPSSPSPLRKMLNEETNSLRQR</sequence>
<feature type="compositionally biased region" description="Acidic residues" evidence="1">
    <location>
        <begin position="68"/>
        <end position="77"/>
    </location>
</feature>